<name>A0ABS9Y4K5_9ACTN</name>
<sequence length="52" mass="5662">MRYIALGALLGLLLVLCPELLLTAAANPLVIAFALGFALRPAITRKFHRWAT</sequence>
<protein>
    <submittedName>
        <fullName evidence="1">Uncharacterized protein</fullName>
    </submittedName>
</protein>
<reference evidence="1" key="1">
    <citation type="submission" date="2022-03" db="EMBL/GenBank/DDBJ databases">
        <title>Streptomyces 7R015 and 7R016 isolated from Barleria lupulina in Thailand.</title>
        <authorList>
            <person name="Kanchanasin P."/>
            <person name="Phongsopitanun W."/>
            <person name="Tanasupawat S."/>
        </authorList>
    </citation>
    <scope>NUCLEOTIDE SEQUENCE</scope>
    <source>
        <strain evidence="1">7R015</strain>
    </source>
</reference>
<dbReference type="RefSeq" id="WP_242765302.1">
    <property type="nucleotide sequence ID" value="NZ_JALDAY010000004.1"/>
</dbReference>
<evidence type="ECO:0000313" key="2">
    <source>
        <dbReference type="Proteomes" id="UP001165269"/>
    </source>
</evidence>
<dbReference type="EMBL" id="JALDAY010000004">
    <property type="protein sequence ID" value="MCI3272133.1"/>
    <property type="molecule type" value="Genomic_DNA"/>
</dbReference>
<accession>A0ABS9Y4K5</accession>
<proteinExistence type="predicted"/>
<organism evidence="1 2">
    <name type="scientific">Streptomyces cylindrosporus</name>
    <dbReference type="NCBI Taxonomy" id="2927583"/>
    <lineage>
        <taxon>Bacteria</taxon>
        <taxon>Bacillati</taxon>
        <taxon>Actinomycetota</taxon>
        <taxon>Actinomycetes</taxon>
        <taxon>Kitasatosporales</taxon>
        <taxon>Streptomycetaceae</taxon>
        <taxon>Streptomyces</taxon>
    </lineage>
</organism>
<gene>
    <name evidence="1" type="ORF">MQP27_13525</name>
</gene>
<keyword evidence="2" id="KW-1185">Reference proteome</keyword>
<dbReference type="Proteomes" id="UP001165269">
    <property type="component" value="Unassembled WGS sequence"/>
</dbReference>
<comment type="caution">
    <text evidence="1">The sequence shown here is derived from an EMBL/GenBank/DDBJ whole genome shotgun (WGS) entry which is preliminary data.</text>
</comment>
<evidence type="ECO:0000313" key="1">
    <source>
        <dbReference type="EMBL" id="MCI3272133.1"/>
    </source>
</evidence>